<keyword evidence="11" id="KW-0808">Transferase</keyword>
<evidence type="ECO:0000256" key="4">
    <source>
        <dbReference type="ARBA" id="ARBA00022692"/>
    </source>
</evidence>
<evidence type="ECO:0000256" key="3">
    <source>
        <dbReference type="ARBA" id="ARBA00008743"/>
    </source>
</evidence>
<evidence type="ECO:0000256" key="8">
    <source>
        <dbReference type="RuleBase" id="RU361142"/>
    </source>
</evidence>
<dbReference type="GO" id="GO:0016740">
    <property type="term" value="F:transferase activity"/>
    <property type="evidence" value="ECO:0007669"/>
    <property type="project" value="UniProtKB-KW"/>
</dbReference>
<dbReference type="UniPathway" id="UPA00378"/>
<reference evidence="11" key="1">
    <citation type="submission" date="2014-08" db="EMBL/GenBank/DDBJ databases">
        <authorList>
            <person name="Sharma Rahul"/>
            <person name="Thines Marco"/>
        </authorList>
    </citation>
    <scope>NUCLEOTIDE SEQUENCE</scope>
</reference>
<proteinExistence type="inferred from homology"/>
<dbReference type="GO" id="GO:0008250">
    <property type="term" value="C:oligosaccharyltransferase complex"/>
    <property type="evidence" value="ECO:0007669"/>
    <property type="project" value="TreeGrafter"/>
</dbReference>
<evidence type="ECO:0000256" key="5">
    <source>
        <dbReference type="ARBA" id="ARBA00022824"/>
    </source>
</evidence>
<protein>
    <recommendedName>
        <fullName evidence="8">Dolichyl-diphosphooligosaccharide--protein glycosyltransferase subunit WBP1</fullName>
        <shortName evidence="8">Oligosaccharyl transferase subunit WBP1</shortName>
    </recommendedName>
</protein>
<evidence type="ECO:0000313" key="11">
    <source>
        <dbReference type="EMBL" id="CDZ97114.1"/>
    </source>
</evidence>
<name>A0A0F7SIF1_PHARH</name>
<keyword evidence="5 8" id="KW-0256">Endoplasmic reticulum</keyword>
<evidence type="ECO:0000256" key="7">
    <source>
        <dbReference type="ARBA" id="ARBA00023136"/>
    </source>
</evidence>
<comment type="pathway">
    <text evidence="2 8">Protein modification; protein glycosylation.</text>
</comment>
<evidence type="ECO:0000256" key="6">
    <source>
        <dbReference type="ARBA" id="ARBA00022989"/>
    </source>
</evidence>
<feature type="chain" id="PRO_5005117340" description="Dolichyl-diphosphooligosaccharide--protein glycosyltransferase subunit WBP1" evidence="8">
    <location>
        <begin position="23"/>
        <end position="480"/>
    </location>
</feature>
<feature type="signal peptide" evidence="8">
    <location>
        <begin position="1"/>
        <end position="22"/>
    </location>
</feature>
<evidence type="ECO:0000259" key="10">
    <source>
        <dbReference type="Pfam" id="PF23358"/>
    </source>
</evidence>
<evidence type="ECO:0000256" key="1">
    <source>
        <dbReference type="ARBA" id="ARBA00004479"/>
    </source>
</evidence>
<comment type="subunit">
    <text evidence="8">Component of the oligosaccharyltransferase (OST) complex.</text>
</comment>
<comment type="function">
    <text evidence="8">Subunit of the oligosaccharyl transferase (OST) complex that catalyzes the initial transfer of a defined glycan (Glc(3)Man(9)GlcNAc(2) in eukaryotes) from the lipid carrier dolichol-pyrophosphate to an asparagine residue within an Asn-X-Ser/Thr consensus motif in nascent polypeptide chains, the first step in protein N-glycosylation. N-glycosylation occurs cotranslationally and the complex associates with the Sec61 complex at the channel-forming translocon complex that mediates protein translocation across the endoplasmic reticulum (ER).</text>
</comment>
<comment type="similarity">
    <text evidence="3 8">Belongs to the DDOST 48 kDa subunit family.</text>
</comment>
<organism evidence="11">
    <name type="scientific">Phaffia rhodozyma</name>
    <name type="common">Yeast</name>
    <name type="synonym">Xanthophyllomyces dendrorhous</name>
    <dbReference type="NCBI Taxonomy" id="264483"/>
    <lineage>
        <taxon>Eukaryota</taxon>
        <taxon>Fungi</taxon>
        <taxon>Dikarya</taxon>
        <taxon>Basidiomycota</taxon>
        <taxon>Agaricomycotina</taxon>
        <taxon>Tremellomycetes</taxon>
        <taxon>Cystofilobasidiales</taxon>
        <taxon>Mrakiaceae</taxon>
        <taxon>Phaffia</taxon>
    </lineage>
</organism>
<dbReference type="PANTHER" id="PTHR10830">
    <property type="entry name" value="DOLICHYL-DIPHOSPHOOLIGOSACCHARIDE--PROTEIN GLYCOSYLTRANSFERASE 48 KDA SUBUNIT"/>
    <property type="match status" value="1"/>
</dbReference>
<dbReference type="AlphaFoldDB" id="A0A0F7SIF1"/>
<feature type="transmembrane region" description="Helical" evidence="8">
    <location>
        <begin position="441"/>
        <end position="464"/>
    </location>
</feature>
<dbReference type="Pfam" id="PF23358">
    <property type="entry name" value="OST48_MD"/>
    <property type="match status" value="1"/>
</dbReference>
<comment type="subcellular location">
    <subcellularLocation>
        <location evidence="8">Endoplasmic reticulum membrane</location>
        <topology evidence="8">Single-pass type I membrane protein</topology>
    </subcellularLocation>
    <subcellularLocation>
        <location evidence="1">Membrane</location>
        <topology evidence="1">Single-pass type I membrane protein</topology>
    </subcellularLocation>
</comment>
<evidence type="ECO:0000256" key="2">
    <source>
        <dbReference type="ARBA" id="ARBA00004922"/>
    </source>
</evidence>
<dbReference type="EMBL" id="LN483167">
    <property type="protein sequence ID" value="CDZ97114.1"/>
    <property type="molecule type" value="Genomic_DNA"/>
</dbReference>
<keyword evidence="8" id="KW-0732">Signal</keyword>
<dbReference type="InterPro" id="IPR005013">
    <property type="entry name" value="DDOST_48_kDa_subunit"/>
</dbReference>
<keyword evidence="6 8" id="KW-1133">Transmembrane helix</keyword>
<dbReference type="InterPro" id="IPR055457">
    <property type="entry name" value="OST48_N"/>
</dbReference>
<keyword evidence="4 8" id="KW-0812">Transmembrane</keyword>
<dbReference type="Pfam" id="PF03345">
    <property type="entry name" value="OST48_N"/>
    <property type="match status" value="1"/>
</dbReference>
<evidence type="ECO:0000259" key="9">
    <source>
        <dbReference type="Pfam" id="PF03345"/>
    </source>
</evidence>
<feature type="domain" description="OST48 N-terminal" evidence="9">
    <location>
        <begin position="29"/>
        <end position="301"/>
    </location>
</feature>
<dbReference type="PANTHER" id="PTHR10830:SF0">
    <property type="entry name" value="DOLICHYL-DIPHOSPHOOLIGOSACCHARIDE--PROTEIN GLYCOSYLTRANSFERASE 48 KDA SUBUNIT"/>
    <property type="match status" value="1"/>
</dbReference>
<feature type="domain" description="OST48 middle" evidence="10">
    <location>
        <begin position="315"/>
        <end position="462"/>
    </location>
</feature>
<sequence length="480" mass="53206">MFPKSLLSVCIALGLAVTSVQAASSTGNRILVALEKQVSQNDYSKFWASLRERGYELTFKSPLDTSPSLTAFDERSFDHVILFTPTSKNYSPDLSPQALIKHLSLNGNILIGTSPSISEFNRDFAREFSIEFQPSDSYLIDHAHFSSTFDQAEAPHTALALSYAESIVHNAAVVSSGYEYKCPVVYRGIAHSYGKEPSPLLVPILHGSKSSYSAEPRVPEGPDDSVYPPEFLAGSKAQLVSGFQTLDNSRVVFAGSIDLFSDKFWDTPVQLPTQDVKKAHVPADCASTGNRAFVKDVTQWAFQEKGVLRVVNATHHRVGETEERELYRIKDDLSYSITLQSHDPNGKKSSWLPAQVKDLQLDFTMLDPHVRVDLLPVAAGAGARSEGQEYSAEFKAPDRHGVFKFLVDYKRAGWSFVHSSQTVSVVPFRHDEYPRFIQGAWPFYSGALSTVGAFVLFCVLWLGWKEPAVVAVKVDQKKEI</sequence>
<dbReference type="GO" id="GO:0018279">
    <property type="term" value="P:protein N-linked glycosylation via asparagine"/>
    <property type="evidence" value="ECO:0007669"/>
    <property type="project" value="UniProtKB-UniRule"/>
</dbReference>
<keyword evidence="7 8" id="KW-0472">Membrane</keyword>
<accession>A0A0F7SIF1</accession>
<dbReference type="InterPro" id="IPR055459">
    <property type="entry name" value="OST48_MD"/>
</dbReference>